<dbReference type="RefSeq" id="XP_001803525.1">
    <property type="nucleotide sequence ID" value="XM_001803473.1"/>
</dbReference>
<feature type="compositionally biased region" description="Polar residues" evidence="1">
    <location>
        <begin position="1"/>
        <end position="13"/>
    </location>
</feature>
<feature type="compositionally biased region" description="Polar residues" evidence="1">
    <location>
        <begin position="155"/>
        <end position="171"/>
    </location>
</feature>
<name>Q0U4J8_PHANO</name>
<organism evidence="2 3">
    <name type="scientific">Phaeosphaeria nodorum (strain SN15 / ATCC MYA-4574 / FGSC 10173)</name>
    <name type="common">Glume blotch fungus</name>
    <name type="synonym">Parastagonospora nodorum</name>
    <dbReference type="NCBI Taxonomy" id="321614"/>
    <lineage>
        <taxon>Eukaryota</taxon>
        <taxon>Fungi</taxon>
        <taxon>Dikarya</taxon>
        <taxon>Ascomycota</taxon>
        <taxon>Pezizomycotina</taxon>
        <taxon>Dothideomycetes</taxon>
        <taxon>Pleosporomycetidae</taxon>
        <taxon>Pleosporales</taxon>
        <taxon>Pleosporineae</taxon>
        <taxon>Phaeosphaeriaceae</taxon>
        <taxon>Parastagonospora</taxon>
    </lineage>
</organism>
<dbReference type="GeneID" id="5980442"/>
<dbReference type="HOGENOM" id="CLU_1278021_0_0_1"/>
<feature type="compositionally biased region" description="Polar residues" evidence="1">
    <location>
        <begin position="130"/>
        <end position="143"/>
    </location>
</feature>
<accession>Q0U4J8</accession>
<evidence type="ECO:0000313" key="2">
    <source>
        <dbReference type="EMBL" id="EAT79200.1"/>
    </source>
</evidence>
<dbReference type="InParanoid" id="Q0U4J8"/>
<feature type="compositionally biased region" description="Basic and acidic residues" evidence="1">
    <location>
        <begin position="39"/>
        <end position="51"/>
    </location>
</feature>
<feature type="region of interest" description="Disordered" evidence="1">
    <location>
        <begin position="1"/>
        <end position="171"/>
    </location>
</feature>
<proteinExistence type="predicted"/>
<gene>
    <name evidence="2" type="ORF">SNOG_13316</name>
</gene>
<reference evidence="3" key="1">
    <citation type="journal article" date="2007" name="Plant Cell">
        <title>Dothideomycete-plant interactions illuminated by genome sequencing and EST analysis of the wheat pathogen Stagonospora nodorum.</title>
        <authorList>
            <person name="Hane J.K."/>
            <person name="Lowe R.G."/>
            <person name="Solomon P.S."/>
            <person name="Tan K.C."/>
            <person name="Schoch C.L."/>
            <person name="Spatafora J.W."/>
            <person name="Crous P.W."/>
            <person name="Kodira C."/>
            <person name="Birren B.W."/>
            <person name="Galagan J.E."/>
            <person name="Torriani S.F."/>
            <person name="McDonald B.A."/>
            <person name="Oliver R.P."/>
        </authorList>
    </citation>
    <scope>NUCLEOTIDE SEQUENCE [LARGE SCALE GENOMIC DNA]</scope>
    <source>
        <strain evidence="3">SN15 / ATCC MYA-4574 / FGSC 10173</strain>
    </source>
</reference>
<feature type="compositionally biased region" description="Basic and acidic residues" evidence="1">
    <location>
        <begin position="79"/>
        <end position="96"/>
    </location>
</feature>
<dbReference type="EMBL" id="CH445350">
    <property type="protein sequence ID" value="EAT79200.1"/>
    <property type="molecule type" value="Genomic_DNA"/>
</dbReference>
<evidence type="ECO:0000313" key="3">
    <source>
        <dbReference type="Proteomes" id="UP000001055"/>
    </source>
</evidence>
<sequence>MASRRTASVLRNLSSHEERSHESVRKQPEAKPAQFRNAPRIDSKNSCDSRQRPQRRPNGMLQNAQRQEPEARHRRQRPVIHDSEDHDHDNSDRDSLSDQQAKQRSLSERQAIMITPGPASKNLWGPAYNSRPSHPTPYNSRPSAITPFVRPPTAGLQTPSQSREMPQPSSRQNLYPPLYNEWDNNIPSAEHPIRIVGHEIHAGCDIPRPSIGEYQI</sequence>
<evidence type="ECO:0000256" key="1">
    <source>
        <dbReference type="SAM" id="MobiDB-lite"/>
    </source>
</evidence>
<dbReference type="AlphaFoldDB" id="Q0U4J8"/>
<dbReference type="KEGG" id="pno:SNOG_13316"/>
<protein>
    <submittedName>
        <fullName evidence="2">Uncharacterized protein</fullName>
    </submittedName>
</protein>
<feature type="compositionally biased region" description="Basic and acidic residues" evidence="1">
    <location>
        <begin position="14"/>
        <end position="29"/>
    </location>
</feature>
<dbReference type="Proteomes" id="UP000001055">
    <property type="component" value="Unassembled WGS sequence"/>
</dbReference>